<evidence type="ECO:0000313" key="3">
    <source>
        <dbReference type="EMBL" id="VDP88732.1"/>
    </source>
</evidence>
<dbReference type="PANTHER" id="PTHR45912">
    <property type="entry name" value="CILIA- AND FLAGELLA-ASSOCIATED PROTEIN 47"/>
    <property type="match status" value="1"/>
</dbReference>
<name>A0A183AXD0_9TREM</name>
<dbReference type="PANTHER" id="PTHR45912:SF3">
    <property type="entry name" value="CILIA- AND FLAGELLA-ASSOCIATED PROTEIN 47"/>
    <property type="match status" value="1"/>
</dbReference>
<protein>
    <submittedName>
        <fullName evidence="5">DUF4210 domain-containing protein</fullName>
    </submittedName>
</protein>
<organism evidence="5">
    <name type="scientific">Echinostoma caproni</name>
    <dbReference type="NCBI Taxonomy" id="27848"/>
    <lineage>
        <taxon>Eukaryota</taxon>
        <taxon>Metazoa</taxon>
        <taxon>Spiralia</taxon>
        <taxon>Lophotrochozoa</taxon>
        <taxon>Platyhelminthes</taxon>
        <taxon>Trematoda</taxon>
        <taxon>Digenea</taxon>
        <taxon>Plagiorchiida</taxon>
        <taxon>Echinostomata</taxon>
        <taxon>Echinostomatoidea</taxon>
        <taxon>Echinostomatidae</taxon>
        <taxon>Echinostoma</taxon>
    </lineage>
</organism>
<dbReference type="WBParaSite" id="ECPE_0001165001-mRNA-1">
    <property type="protein sequence ID" value="ECPE_0001165001-mRNA-1"/>
    <property type="gene ID" value="ECPE_0001165001"/>
</dbReference>
<evidence type="ECO:0000313" key="4">
    <source>
        <dbReference type="Proteomes" id="UP000272942"/>
    </source>
</evidence>
<reference evidence="5" key="1">
    <citation type="submission" date="2016-06" db="UniProtKB">
        <authorList>
            <consortium name="WormBaseParasite"/>
        </authorList>
    </citation>
    <scope>IDENTIFICATION</scope>
</reference>
<evidence type="ECO:0000259" key="2">
    <source>
        <dbReference type="Pfam" id="PF24529"/>
    </source>
</evidence>
<proteinExistence type="predicted"/>
<dbReference type="AlphaFoldDB" id="A0A183AXD0"/>
<feature type="domain" description="Cilia- and flagella-associated protein 47" evidence="2">
    <location>
        <begin position="139"/>
        <end position="313"/>
    </location>
</feature>
<accession>A0A183AXD0</accession>
<evidence type="ECO:0000313" key="5">
    <source>
        <dbReference type="WBParaSite" id="ECPE_0001165001-mRNA-1"/>
    </source>
</evidence>
<evidence type="ECO:0000256" key="1">
    <source>
        <dbReference type="SAM" id="MobiDB-lite"/>
    </source>
</evidence>
<feature type="compositionally biased region" description="Basic and acidic residues" evidence="1">
    <location>
        <begin position="248"/>
        <end position="257"/>
    </location>
</feature>
<feature type="region of interest" description="Disordered" evidence="1">
    <location>
        <begin position="236"/>
        <end position="274"/>
    </location>
</feature>
<keyword evidence="4" id="KW-1185">Reference proteome</keyword>
<dbReference type="GO" id="GO:0005929">
    <property type="term" value="C:cilium"/>
    <property type="evidence" value="ECO:0007669"/>
    <property type="project" value="TreeGrafter"/>
</dbReference>
<dbReference type="EMBL" id="UZAN01051169">
    <property type="protein sequence ID" value="VDP88732.1"/>
    <property type="molecule type" value="Genomic_DNA"/>
</dbReference>
<reference evidence="3 4" key="2">
    <citation type="submission" date="2018-11" db="EMBL/GenBank/DDBJ databases">
        <authorList>
            <consortium name="Pathogen Informatics"/>
        </authorList>
    </citation>
    <scope>NUCLEOTIDE SEQUENCE [LARGE SCALE GENOMIC DNA]</scope>
    <source>
        <strain evidence="3 4">Egypt</strain>
    </source>
</reference>
<sequence>MYDLYCRTIPCFFSPLRHCAVSSKPLCNGADLSSDQQLKLTVDDHIPDWQVNDPIATDFVQRWLTLHGFQNGHHPIKFPEDFRSCIALSPAMGEQVYHTTGLDELDPVGETTSVSSKAPVSGPAAGSISRPVGLLYACLMHLCGGRSPPGVPANITLQLAQPAESLATVHFYLAALTTFVRSQGGCLPHVLPEHLMHPADYRAWYRHKRPGLTDSARLMLLPVEVLTDPRRSVMSFHSESSMSGGRNAPEHVSRDTPDEGIGTDRSSVERDGRTSSTSVIRLALSPLPELDPATFERVSKRARTDLMLQLMKVCAIKFGVCASARLVSYVRLKLVVIKSILIDSHLAIYYKQFVTVMAYN</sequence>
<gene>
    <name evidence="3" type="ORF">ECPE_LOCUS11615</name>
</gene>
<dbReference type="InterPro" id="IPR056343">
    <property type="entry name" value="CFAP47_dom"/>
</dbReference>
<dbReference type="GO" id="GO:0060271">
    <property type="term" value="P:cilium assembly"/>
    <property type="evidence" value="ECO:0007669"/>
    <property type="project" value="TreeGrafter"/>
</dbReference>
<dbReference type="OrthoDB" id="6288461at2759"/>
<dbReference type="Proteomes" id="UP000272942">
    <property type="component" value="Unassembled WGS sequence"/>
</dbReference>
<dbReference type="Pfam" id="PF24529">
    <property type="entry name" value="CFAP47"/>
    <property type="match status" value="1"/>
</dbReference>